<dbReference type="Proteomes" id="UP000245674">
    <property type="component" value="Unassembled WGS sequence"/>
</dbReference>
<evidence type="ECO:0000256" key="1">
    <source>
        <dbReference type="SAM" id="MobiDB-lite"/>
    </source>
</evidence>
<comment type="caution">
    <text evidence="2">The sequence shown here is derived from an EMBL/GenBank/DDBJ whole genome shotgun (WGS) entry which is preliminary data.</text>
</comment>
<keyword evidence="3" id="KW-1185">Reference proteome</keyword>
<reference evidence="2 3" key="1">
    <citation type="submission" date="2018-03" db="EMBL/GenBank/DDBJ databases">
        <title>Genomic Encyclopedia of Type Strains, Phase III (KMG-III): the genomes of soil and plant-associated and newly described type strains.</title>
        <authorList>
            <person name="Whitman W."/>
        </authorList>
    </citation>
    <scope>NUCLEOTIDE SEQUENCE [LARGE SCALE GENOMIC DNA]</scope>
    <source>
        <strain evidence="2 3">VKM Ac-1602</strain>
    </source>
</reference>
<evidence type="ECO:0000313" key="2">
    <source>
        <dbReference type="EMBL" id="PWJ60997.1"/>
    </source>
</evidence>
<feature type="compositionally biased region" description="Low complexity" evidence="1">
    <location>
        <begin position="70"/>
        <end position="82"/>
    </location>
</feature>
<evidence type="ECO:0000313" key="3">
    <source>
        <dbReference type="Proteomes" id="UP000245674"/>
    </source>
</evidence>
<sequence>MSQVTDSSSRAAVVDNPIKIDLDAVRAVAEVVNERDVELALLPSGTGNLLARNMKLTLDDLDRSRHSFTRGPAGSRSSSSPAIYRTILPAPSSRLERERSTGRAAST</sequence>
<gene>
    <name evidence="2" type="ORF">B0H03_1212</name>
</gene>
<feature type="region of interest" description="Disordered" evidence="1">
    <location>
        <begin position="67"/>
        <end position="107"/>
    </location>
</feature>
<dbReference type="RefSeq" id="WP_419956907.1">
    <property type="nucleotide sequence ID" value="NZ_QGDV01000021.1"/>
</dbReference>
<dbReference type="InterPro" id="IPR016064">
    <property type="entry name" value="NAD/diacylglycerol_kinase_sf"/>
</dbReference>
<name>A0ABX5L922_9MICO</name>
<dbReference type="EMBL" id="QGDV01000021">
    <property type="protein sequence ID" value="PWJ60997.1"/>
    <property type="molecule type" value="Genomic_DNA"/>
</dbReference>
<protein>
    <submittedName>
        <fullName evidence="2">Uncharacterized protein</fullName>
    </submittedName>
</protein>
<organism evidence="2 3">
    <name type="scientific">Rathayibacter iranicus NCPPB 2253 = VKM Ac-1602</name>
    <dbReference type="NCBI Taxonomy" id="1328868"/>
    <lineage>
        <taxon>Bacteria</taxon>
        <taxon>Bacillati</taxon>
        <taxon>Actinomycetota</taxon>
        <taxon>Actinomycetes</taxon>
        <taxon>Micrococcales</taxon>
        <taxon>Microbacteriaceae</taxon>
        <taxon>Rathayibacter</taxon>
    </lineage>
</organism>
<dbReference type="SUPFAM" id="SSF111331">
    <property type="entry name" value="NAD kinase/diacylglycerol kinase-like"/>
    <property type="match status" value="1"/>
</dbReference>
<proteinExistence type="predicted"/>
<accession>A0ABX5L922</accession>